<dbReference type="Pfam" id="PF06983">
    <property type="entry name" value="3-dmu-9_3-mt"/>
    <property type="match status" value="1"/>
</dbReference>
<dbReference type="PANTHER" id="PTHR33990:SF2">
    <property type="entry name" value="PHNB-LIKE DOMAIN-CONTAINING PROTEIN"/>
    <property type="match status" value="1"/>
</dbReference>
<comment type="caution">
    <text evidence="2">The sequence shown here is derived from an EMBL/GenBank/DDBJ whole genome shotgun (WGS) entry which is preliminary data.</text>
</comment>
<name>A0A0L8AQF7_9BACT</name>
<dbReference type="EMBL" id="JSVA01000002">
    <property type="protein sequence ID" value="KOF04481.1"/>
    <property type="molecule type" value="Genomic_DNA"/>
</dbReference>
<protein>
    <submittedName>
        <fullName evidence="2">3-demethylubiquinone-9 3-methyltransferase</fullName>
    </submittedName>
</protein>
<dbReference type="GO" id="GO:0032259">
    <property type="term" value="P:methylation"/>
    <property type="evidence" value="ECO:0007669"/>
    <property type="project" value="UniProtKB-KW"/>
</dbReference>
<keyword evidence="2" id="KW-0830">Ubiquinone</keyword>
<dbReference type="Proteomes" id="UP000036908">
    <property type="component" value="Unassembled WGS sequence"/>
</dbReference>
<dbReference type="InterPro" id="IPR029068">
    <property type="entry name" value="Glyas_Bleomycin-R_OHBP_Dase"/>
</dbReference>
<dbReference type="GO" id="GO:0008168">
    <property type="term" value="F:methyltransferase activity"/>
    <property type="evidence" value="ECO:0007669"/>
    <property type="project" value="UniProtKB-KW"/>
</dbReference>
<keyword evidence="2" id="KW-0489">Methyltransferase</keyword>
<dbReference type="RefSeq" id="WP_053221902.1">
    <property type="nucleotide sequence ID" value="NZ_JSVA01000002.1"/>
</dbReference>
<keyword evidence="3" id="KW-1185">Reference proteome</keyword>
<feature type="domain" description="PhnB-like" evidence="1">
    <location>
        <begin position="4"/>
        <end position="105"/>
    </location>
</feature>
<sequence length="140" mass="16139">MQNQIYPCLWFDGQAKEAADFYCTIFKDSKITTDSPMVVNFEINGKKFMGLNGGPKYKFSPATSFVIECETQEEIDFYWEKLGTGGKYNQCGWLDDQFGVSWQIVPKILKELMSNPERSEKVVEAFLKMSKFEIQKLIDA</sequence>
<dbReference type="PANTHER" id="PTHR33990">
    <property type="entry name" value="PROTEIN YJDN-RELATED"/>
    <property type="match status" value="1"/>
</dbReference>
<dbReference type="SUPFAM" id="SSF54593">
    <property type="entry name" value="Glyoxalase/Bleomycin resistance protein/Dihydroxybiphenyl dioxygenase"/>
    <property type="match status" value="1"/>
</dbReference>
<evidence type="ECO:0000259" key="1">
    <source>
        <dbReference type="Pfam" id="PF06983"/>
    </source>
</evidence>
<dbReference type="PATRIC" id="fig|1566026.4.peg.1621"/>
<accession>A0A0L8AQF7</accession>
<dbReference type="AlphaFoldDB" id="A0A0L8AQF7"/>
<evidence type="ECO:0000313" key="3">
    <source>
        <dbReference type="Proteomes" id="UP000036908"/>
    </source>
</evidence>
<dbReference type="OrthoDB" id="9806473at2"/>
<reference evidence="3" key="1">
    <citation type="submission" date="2014-11" db="EMBL/GenBank/DDBJ databases">
        <title>Genome sequencing of Roseivirga sp. D-25.</title>
        <authorList>
            <person name="Selvaratnam C."/>
            <person name="Thevarajoo S."/>
            <person name="Goh K.M."/>
            <person name="Eee R."/>
            <person name="Chan K.-G."/>
            <person name="Chong C.S."/>
        </authorList>
    </citation>
    <scope>NUCLEOTIDE SEQUENCE [LARGE SCALE GENOMIC DNA]</scope>
    <source>
        <strain evidence="3">D-25</strain>
    </source>
</reference>
<evidence type="ECO:0000313" key="2">
    <source>
        <dbReference type="EMBL" id="KOF04481.1"/>
    </source>
</evidence>
<proteinExistence type="predicted"/>
<dbReference type="CDD" id="cd06588">
    <property type="entry name" value="PhnB_like"/>
    <property type="match status" value="1"/>
</dbReference>
<dbReference type="InterPro" id="IPR009725">
    <property type="entry name" value="3_dmu_93_MTrfase"/>
</dbReference>
<gene>
    <name evidence="2" type="ORF">OB69_00990</name>
</gene>
<organism evidence="2 3">
    <name type="scientific">Roseivirga seohaensis subsp. aquiponti</name>
    <dbReference type="NCBI Taxonomy" id="1566026"/>
    <lineage>
        <taxon>Bacteria</taxon>
        <taxon>Pseudomonadati</taxon>
        <taxon>Bacteroidota</taxon>
        <taxon>Cytophagia</taxon>
        <taxon>Cytophagales</taxon>
        <taxon>Roseivirgaceae</taxon>
        <taxon>Roseivirga</taxon>
    </lineage>
</organism>
<dbReference type="PIRSF" id="PIRSF021700">
    <property type="entry name" value="3_dmu_93_MTrfase"/>
    <property type="match status" value="1"/>
</dbReference>
<dbReference type="InterPro" id="IPR028973">
    <property type="entry name" value="PhnB-like"/>
</dbReference>
<dbReference type="Gene3D" id="3.10.180.10">
    <property type="entry name" value="2,3-Dihydroxybiphenyl 1,2-Dioxygenase, domain 1"/>
    <property type="match status" value="1"/>
</dbReference>
<keyword evidence="2" id="KW-0808">Transferase</keyword>